<evidence type="ECO:0000313" key="2">
    <source>
        <dbReference type="Proteomes" id="UP000319818"/>
    </source>
</evidence>
<organism evidence="1 2">
    <name type="scientific">Pseudonocardia cypriaca</name>
    <dbReference type="NCBI Taxonomy" id="882449"/>
    <lineage>
        <taxon>Bacteria</taxon>
        <taxon>Bacillati</taxon>
        <taxon>Actinomycetota</taxon>
        <taxon>Actinomycetes</taxon>
        <taxon>Pseudonocardiales</taxon>
        <taxon>Pseudonocardiaceae</taxon>
        <taxon>Pseudonocardia</taxon>
    </lineage>
</organism>
<proteinExistence type="predicted"/>
<dbReference type="Proteomes" id="UP000319818">
    <property type="component" value="Unassembled WGS sequence"/>
</dbReference>
<dbReference type="AlphaFoldDB" id="A0A543GA94"/>
<dbReference type="EMBL" id="VFPH01000001">
    <property type="protein sequence ID" value="TQM43006.1"/>
    <property type="molecule type" value="Genomic_DNA"/>
</dbReference>
<evidence type="ECO:0000313" key="1">
    <source>
        <dbReference type="EMBL" id="TQM43006.1"/>
    </source>
</evidence>
<reference evidence="1 2" key="1">
    <citation type="submission" date="2019-06" db="EMBL/GenBank/DDBJ databases">
        <title>Sequencing the genomes of 1000 actinobacteria strains.</title>
        <authorList>
            <person name="Klenk H.-P."/>
        </authorList>
    </citation>
    <scope>NUCLEOTIDE SEQUENCE [LARGE SCALE GENOMIC DNA]</scope>
    <source>
        <strain evidence="1 2">DSM 45511</strain>
    </source>
</reference>
<gene>
    <name evidence="1" type="ORF">FB388_0345</name>
</gene>
<accession>A0A543GA94</accession>
<comment type="caution">
    <text evidence="1">The sequence shown here is derived from an EMBL/GenBank/DDBJ whole genome shotgun (WGS) entry which is preliminary data.</text>
</comment>
<dbReference type="RefSeq" id="WP_170225429.1">
    <property type="nucleotide sequence ID" value="NZ_VFPH01000001.1"/>
</dbReference>
<name>A0A543GA94_9PSEU</name>
<sequence length="52" mass="5740">MKDATVRRLQALEEEYTFAVNAAVGENRDDLVELLASEYPDAALEVLRSDAA</sequence>
<keyword evidence="2" id="KW-1185">Reference proteome</keyword>
<protein>
    <submittedName>
        <fullName evidence="1">Uncharacterized protein</fullName>
    </submittedName>
</protein>